<accession>A0A0R0KR96</accession>
<dbReference type="EMBL" id="CM000835">
    <property type="protein sequence ID" value="KRH69290.1"/>
    <property type="molecule type" value="Genomic_DNA"/>
</dbReference>
<dbReference type="PaxDb" id="3847-GLYMA02G02160.2"/>
<dbReference type="OMA" id="KRDPSFW"/>
<dbReference type="InterPro" id="IPR029058">
    <property type="entry name" value="AB_hydrolase_fold"/>
</dbReference>
<dbReference type="Pfam" id="PF12146">
    <property type="entry name" value="Hydrolase_4"/>
    <property type="match status" value="1"/>
</dbReference>
<evidence type="ECO:0000259" key="1">
    <source>
        <dbReference type="Pfam" id="PF12146"/>
    </source>
</evidence>
<organism evidence="2">
    <name type="scientific">Glycine max</name>
    <name type="common">Soybean</name>
    <name type="synonym">Glycine hispida</name>
    <dbReference type="NCBI Taxonomy" id="3847"/>
    <lineage>
        <taxon>Eukaryota</taxon>
        <taxon>Viridiplantae</taxon>
        <taxon>Streptophyta</taxon>
        <taxon>Embryophyta</taxon>
        <taxon>Tracheophyta</taxon>
        <taxon>Spermatophyta</taxon>
        <taxon>Magnoliopsida</taxon>
        <taxon>eudicotyledons</taxon>
        <taxon>Gunneridae</taxon>
        <taxon>Pentapetalae</taxon>
        <taxon>rosids</taxon>
        <taxon>fabids</taxon>
        <taxon>Fabales</taxon>
        <taxon>Fabaceae</taxon>
        <taxon>Papilionoideae</taxon>
        <taxon>50 kb inversion clade</taxon>
        <taxon>NPAAA clade</taxon>
        <taxon>indigoferoid/millettioid clade</taxon>
        <taxon>Phaseoleae</taxon>
        <taxon>Glycine</taxon>
        <taxon>Glycine subgen. Soja</taxon>
    </lineage>
</organism>
<dbReference type="AlphaFoldDB" id="A0A0R0KR96"/>
<gene>
    <name evidence="3" type="primary">LOC100805545</name>
    <name evidence="2" type="ORF">GLYMA_02G017900</name>
</gene>
<dbReference type="SMR" id="A0A0R0KR96"/>
<dbReference type="InterPro" id="IPR051044">
    <property type="entry name" value="MAG_DAG_Lipase"/>
</dbReference>
<dbReference type="EnsemblPlants" id="KRH69290">
    <property type="protein sequence ID" value="KRH69290"/>
    <property type="gene ID" value="GLYMA_02G017900"/>
</dbReference>
<dbReference type="GO" id="GO:0016298">
    <property type="term" value="F:lipase activity"/>
    <property type="evidence" value="ECO:0000318"/>
    <property type="project" value="GO_Central"/>
</dbReference>
<dbReference type="GO" id="GO:0016020">
    <property type="term" value="C:membrane"/>
    <property type="evidence" value="ECO:0000318"/>
    <property type="project" value="GO_Central"/>
</dbReference>
<evidence type="ECO:0000313" key="2">
    <source>
        <dbReference type="EMBL" id="KRH69290.1"/>
    </source>
</evidence>
<proteinExistence type="predicted"/>
<dbReference type="Gene3D" id="3.40.50.1820">
    <property type="entry name" value="alpha/beta hydrolase"/>
    <property type="match status" value="1"/>
</dbReference>
<dbReference type="RefSeq" id="XP_006575781.1">
    <property type="nucleotide sequence ID" value="XM_006575718.4"/>
</dbReference>
<reference evidence="2" key="3">
    <citation type="submission" date="2018-07" db="EMBL/GenBank/DDBJ databases">
        <title>WGS assembly of Glycine max.</title>
        <authorList>
            <person name="Schmutz J."/>
            <person name="Cannon S."/>
            <person name="Schlueter J."/>
            <person name="Ma J."/>
            <person name="Mitros T."/>
            <person name="Nelson W."/>
            <person name="Hyten D."/>
            <person name="Song Q."/>
            <person name="Thelen J."/>
            <person name="Cheng J."/>
            <person name="Xu D."/>
            <person name="Hellsten U."/>
            <person name="May G."/>
            <person name="Yu Y."/>
            <person name="Sakurai T."/>
            <person name="Umezawa T."/>
            <person name="Bhattacharyya M."/>
            <person name="Sandhu D."/>
            <person name="Valliyodan B."/>
            <person name="Lindquist E."/>
            <person name="Peto M."/>
            <person name="Grant D."/>
            <person name="Shu S."/>
            <person name="Goodstein D."/>
            <person name="Barry K."/>
            <person name="Futrell-Griggs M."/>
            <person name="Abernathy B."/>
            <person name="Du J."/>
            <person name="Tian Z."/>
            <person name="Zhu L."/>
            <person name="Gill N."/>
            <person name="Joshi T."/>
            <person name="Libault M."/>
            <person name="Sethuraman A."/>
            <person name="Zhang X."/>
            <person name="Shinozaki K."/>
            <person name="Nguyen H."/>
            <person name="Wing R."/>
            <person name="Cregan P."/>
            <person name="Specht J."/>
            <person name="Grimwood J."/>
            <person name="Rokhsar D."/>
            <person name="Stacey G."/>
            <person name="Shoemaker R."/>
            <person name="Jackson S."/>
        </authorList>
    </citation>
    <scope>NUCLEOTIDE SEQUENCE</scope>
    <source>
        <tissue evidence="2">Callus</tissue>
    </source>
</reference>
<evidence type="ECO:0000313" key="3">
    <source>
        <dbReference type="EnsemblPlants" id="KRH69290"/>
    </source>
</evidence>
<protein>
    <recommendedName>
        <fullName evidence="1">Serine aminopeptidase S33 domain-containing protein</fullName>
    </recommendedName>
</protein>
<dbReference type="GeneID" id="100805545"/>
<dbReference type="KEGG" id="gmx:100805545"/>
<dbReference type="InterPro" id="IPR022742">
    <property type="entry name" value="Hydrolase_4"/>
</dbReference>
<dbReference type="PANTHER" id="PTHR11614">
    <property type="entry name" value="PHOSPHOLIPASE-RELATED"/>
    <property type="match status" value="1"/>
</dbReference>
<evidence type="ECO:0000313" key="4">
    <source>
        <dbReference type="Proteomes" id="UP000008827"/>
    </source>
</evidence>
<dbReference type="OrthoDB" id="2498029at2759"/>
<feature type="domain" description="Serine aminopeptidase S33" evidence="1">
    <location>
        <begin position="30"/>
        <end position="269"/>
    </location>
</feature>
<reference evidence="2 3" key="1">
    <citation type="journal article" date="2010" name="Nature">
        <title>Genome sequence of the palaeopolyploid soybean.</title>
        <authorList>
            <person name="Schmutz J."/>
            <person name="Cannon S.B."/>
            <person name="Schlueter J."/>
            <person name="Ma J."/>
            <person name="Mitros T."/>
            <person name="Nelson W."/>
            <person name="Hyten D.L."/>
            <person name="Song Q."/>
            <person name="Thelen J.J."/>
            <person name="Cheng J."/>
            <person name="Xu D."/>
            <person name="Hellsten U."/>
            <person name="May G.D."/>
            <person name="Yu Y."/>
            <person name="Sakurai T."/>
            <person name="Umezawa T."/>
            <person name="Bhattacharyya M.K."/>
            <person name="Sandhu D."/>
            <person name="Valliyodan B."/>
            <person name="Lindquist E."/>
            <person name="Peto M."/>
            <person name="Grant D."/>
            <person name="Shu S."/>
            <person name="Goodstein D."/>
            <person name="Barry K."/>
            <person name="Futrell-Griggs M."/>
            <person name="Abernathy B."/>
            <person name="Du J."/>
            <person name="Tian Z."/>
            <person name="Zhu L."/>
            <person name="Gill N."/>
            <person name="Joshi T."/>
            <person name="Libault M."/>
            <person name="Sethuraman A."/>
            <person name="Zhang X.-C."/>
            <person name="Shinozaki K."/>
            <person name="Nguyen H.T."/>
            <person name="Wing R.A."/>
            <person name="Cregan P."/>
            <person name="Specht J."/>
            <person name="Grimwood J."/>
            <person name="Rokhsar D."/>
            <person name="Stacey G."/>
            <person name="Shoemaker R.C."/>
            <person name="Jackson S.A."/>
        </authorList>
    </citation>
    <scope>NUCLEOTIDE SEQUENCE [LARGE SCALE GENOMIC DNA]</scope>
    <source>
        <strain evidence="3">cv. Williams 82</strain>
        <tissue evidence="2">Callus</tissue>
    </source>
</reference>
<dbReference type="Proteomes" id="UP000008827">
    <property type="component" value="Chromosome 2"/>
</dbReference>
<dbReference type="FunFam" id="3.40.50.1820:FF:000036">
    <property type="entry name" value="Alpha/beta-Hydrolases superfamily protein"/>
    <property type="match status" value="1"/>
</dbReference>
<reference evidence="3" key="2">
    <citation type="submission" date="2018-02" db="UniProtKB">
        <authorList>
            <consortium name="EnsemblPlants"/>
        </authorList>
    </citation>
    <scope>IDENTIFICATION</scope>
    <source>
        <strain evidence="3">Williams 82</strain>
    </source>
</reference>
<name>A0A0R0KR96_SOYBN</name>
<sequence length="311" mass="35376">MDTKFKYYEVYTRNSRGMQLFTCRWVPLSSPKAIIFLCHGYAMECSTFMRACGERLANAGYAVFGVDYEGHGRSGGVRCLITKFDNVVNDCEDFFKSVCELQDYKGKPRFLYGDSMGGSVCLLLHKRDPSFWDGTILVAPMCKISDKLMKPIPIVINMLTKFEDIVPKWKIVPTKNIIDSAFKDRGKREAIRNNKLIYQDKPRLKTAMEMMRTSMSLEESLHEVTIPFLVLQGEKDTVTDPEISMALYDQASSVDKTIKLYRGMCHGVATGESDENIAIVFADIIAWLDERASKEKFDSFISNENDDGIMK</sequence>
<keyword evidence="4" id="KW-1185">Reference proteome</keyword>
<dbReference type="Gramene" id="KRH69290">
    <property type="protein sequence ID" value="KRH69290"/>
    <property type="gene ID" value="GLYMA_02G017900"/>
</dbReference>
<dbReference type="SUPFAM" id="SSF53474">
    <property type="entry name" value="alpha/beta-Hydrolases"/>
    <property type="match status" value="1"/>
</dbReference>
<dbReference type="STRING" id="3847.A0A0R0KR96"/>